<dbReference type="STRING" id="1630135.DAD186_19610"/>
<sequence>MTATKYLARALTVTLAAGALVTSAASCGAMNESRKDKEATSSSSSSAATPGTPAESASDSEADGSHGATEPDDKQSPTSSNGSDAGSPQGIPESAHAKLDPTPLTAEEMKKGQQLPQDLVLKLFEGEYEQACGMLVFAKNGDLLRADVPELKSLCAQELEENIQKGEISSMPKEKIMEDSDPKRFTLHDNGDGTATFERDGEVSGEKLVRLDDGSLRILIEGF</sequence>
<dbReference type="RefSeq" id="WP_065248486.1">
    <property type="nucleotide sequence ID" value="NZ_CP012117.1"/>
</dbReference>
<protein>
    <submittedName>
        <fullName evidence="3">Uncharacterized protein</fullName>
    </submittedName>
</protein>
<name>A0A1B0ZKI4_9MICO</name>
<feature type="chain" id="PRO_5008517864" evidence="2">
    <location>
        <begin position="25"/>
        <end position="223"/>
    </location>
</feature>
<feature type="signal peptide" evidence="2">
    <location>
        <begin position="1"/>
        <end position="24"/>
    </location>
</feature>
<dbReference type="EMBL" id="CP012117">
    <property type="protein sequence ID" value="ANP28511.1"/>
    <property type="molecule type" value="Genomic_DNA"/>
</dbReference>
<dbReference type="PROSITE" id="PS51257">
    <property type="entry name" value="PROKAR_LIPOPROTEIN"/>
    <property type="match status" value="1"/>
</dbReference>
<dbReference type="AlphaFoldDB" id="A0A1B0ZKI4"/>
<dbReference type="KEGG" id="dva:DAD186_19610"/>
<feature type="compositionally biased region" description="Low complexity" evidence="1">
    <location>
        <begin position="40"/>
        <end position="59"/>
    </location>
</feature>
<evidence type="ECO:0000313" key="4">
    <source>
        <dbReference type="Proteomes" id="UP000092596"/>
    </source>
</evidence>
<organism evidence="3 4">
    <name type="scientific">Dermabacter vaginalis</name>
    <dbReference type="NCBI Taxonomy" id="1630135"/>
    <lineage>
        <taxon>Bacteria</taxon>
        <taxon>Bacillati</taxon>
        <taxon>Actinomycetota</taxon>
        <taxon>Actinomycetes</taxon>
        <taxon>Micrococcales</taxon>
        <taxon>Dermabacteraceae</taxon>
        <taxon>Dermabacter</taxon>
    </lineage>
</organism>
<evidence type="ECO:0000313" key="3">
    <source>
        <dbReference type="EMBL" id="ANP28511.1"/>
    </source>
</evidence>
<evidence type="ECO:0000256" key="1">
    <source>
        <dbReference type="SAM" id="MobiDB-lite"/>
    </source>
</evidence>
<feature type="region of interest" description="Disordered" evidence="1">
    <location>
        <begin position="26"/>
        <end position="98"/>
    </location>
</feature>
<reference evidence="3 4" key="1">
    <citation type="submission" date="2015-06" db="EMBL/GenBank/DDBJ databases">
        <title>Investigation of pathophysiology for high-risk pregnancy and development of treatment modality based on it.</title>
        <authorList>
            <person name="Kim B.-C."/>
            <person name="Lim S."/>
        </authorList>
    </citation>
    <scope>NUCLEOTIDE SEQUENCE [LARGE SCALE GENOMIC DNA]</scope>
    <source>
        <strain evidence="3 4">AD1-86</strain>
    </source>
</reference>
<accession>A0A1B0ZKI4</accession>
<evidence type="ECO:0000256" key="2">
    <source>
        <dbReference type="SAM" id="SignalP"/>
    </source>
</evidence>
<gene>
    <name evidence="3" type="ORF">DAD186_19610</name>
</gene>
<dbReference type="Proteomes" id="UP000092596">
    <property type="component" value="Chromosome"/>
</dbReference>
<feature type="compositionally biased region" description="Polar residues" evidence="1">
    <location>
        <begin position="76"/>
        <end position="86"/>
    </location>
</feature>
<proteinExistence type="predicted"/>
<keyword evidence="2" id="KW-0732">Signal</keyword>